<dbReference type="eggNOG" id="ENOG502SMR0">
    <property type="taxonomic scope" value="Eukaryota"/>
</dbReference>
<dbReference type="RefSeq" id="XP_007707474.1">
    <property type="nucleotide sequence ID" value="XM_007709284.1"/>
</dbReference>
<dbReference type="HOGENOM" id="CLU_551010_0_0_1"/>
<dbReference type="Proteomes" id="UP000053841">
    <property type="component" value="Unassembled WGS sequence"/>
</dbReference>
<dbReference type="GeneID" id="19145185"/>
<dbReference type="OrthoDB" id="3560543at2759"/>
<organism evidence="2 3">
    <name type="scientific">Cochliobolus carbonum (strain 26-R-13)</name>
    <name type="common">Maize leaf spot fungus</name>
    <name type="synonym">Bipolaris zeicola</name>
    <dbReference type="NCBI Taxonomy" id="930089"/>
    <lineage>
        <taxon>Eukaryota</taxon>
        <taxon>Fungi</taxon>
        <taxon>Dikarya</taxon>
        <taxon>Ascomycota</taxon>
        <taxon>Pezizomycotina</taxon>
        <taxon>Dothideomycetes</taxon>
        <taxon>Pleosporomycetidae</taxon>
        <taxon>Pleosporales</taxon>
        <taxon>Pleosporineae</taxon>
        <taxon>Pleosporaceae</taxon>
        <taxon>Bipolaris</taxon>
    </lineage>
</organism>
<keyword evidence="1" id="KW-0812">Transmembrane</keyword>
<dbReference type="AlphaFoldDB" id="W6YFM2"/>
<dbReference type="KEGG" id="bze:COCCADRAFT_22383"/>
<evidence type="ECO:0000256" key="1">
    <source>
        <dbReference type="SAM" id="Phobius"/>
    </source>
</evidence>
<feature type="transmembrane region" description="Helical" evidence="1">
    <location>
        <begin position="418"/>
        <end position="440"/>
    </location>
</feature>
<sequence>MSVTDIMAAIMENSEIHGVEADLSSIPIPPTGRNTAPGRPIETSAHNNGVQTGVTHENPKDPNQNILSRVDFGSDNSGFQAGVINGGVHGITFHYSQNQSIFGSLAQGSQLLDTSTLEILAKRAQVQAGRSVPRQLQDRCYAPYKTVRNRRIKLRLLQIADVTKFLDRGFAEYFQVAVLSFGKQHAQQLLQDARKTIAKMQNKQEDPDSADIGDLGHFCEQSAITSGDSKQRPPRFTVTQRRDEEILHYLQDALEIPYWEFMVDIFLGWKANSSALSGDVVLRVLHSTKLELLDGRRRLMDEMAALQGDDAEDIAPIVDGIDARIKVLDSLWDSASSNPDGTHHSLVSFLEQPLHQPLIAVEEAPIPSQDEQIGRQVETATLIALILLFIIVAIIPGYKAFALSMQDNAIGSIGDADFWYLIQSSIMAVMGNVIMVVPLFKKSWFSPAYGLMWGFFALGLAFAIVAVIIYPLLNPGWSSMVAFFGSIASVASVLIMTQATAREDTKNKVKTE</sequence>
<evidence type="ECO:0000313" key="3">
    <source>
        <dbReference type="Proteomes" id="UP000053841"/>
    </source>
</evidence>
<feature type="transmembrane region" description="Helical" evidence="1">
    <location>
        <begin position="379"/>
        <end position="398"/>
    </location>
</feature>
<feature type="transmembrane region" description="Helical" evidence="1">
    <location>
        <begin position="452"/>
        <end position="473"/>
    </location>
</feature>
<keyword evidence="1" id="KW-0472">Membrane</keyword>
<keyword evidence="1" id="KW-1133">Transmembrane helix</keyword>
<reference evidence="2 3" key="1">
    <citation type="journal article" date="2013" name="PLoS Genet.">
        <title>Comparative genome structure, secondary metabolite, and effector coding capacity across Cochliobolus pathogens.</title>
        <authorList>
            <person name="Condon B.J."/>
            <person name="Leng Y."/>
            <person name="Wu D."/>
            <person name="Bushley K.E."/>
            <person name="Ohm R.A."/>
            <person name="Otillar R."/>
            <person name="Martin J."/>
            <person name="Schackwitz W."/>
            <person name="Grimwood J."/>
            <person name="MohdZainudin N."/>
            <person name="Xue C."/>
            <person name="Wang R."/>
            <person name="Manning V.A."/>
            <person name="Dhillon B."/>
            <person name="Tu Z.J."/>
            <person name="Steffenson B.J."/>
            <person name="Salamov A."/>
            <person name="Sun H."/>
            <person name="Lowry S."/>
            <person name="LaButti K."/>
            <person name="Han J."/>
            <person name="Copeland A."/>
            <person name="Lindquist E."/>
            <person name="Barry K."/>
            <person name="Schmutz J."/>
            <person name="Baker S.E."/>
            <person name="Ciuffetti L.M."/>
            <person name="Grigoriev I.V."/>
            <person name="Zhong S."/>
            <person name="Turgeon B.G."/>
        </authorList>
    </citation>
    <scope>NUCLEOTIDE SEQUENCE [LARGE SCALE GENOMIC DNA]</scope>
    <source>
        <strain evidence="2 3">26-R-13</strain>
    </source>
</reference>
<proteinExistence type="predicted"/>
<feature type="transmembrane region" description="Helical" evidence="1">
    <location>
        <begin position="479"/>
        <end position="501"/>
    </location>
</feature>
<protein>
    <submittedName>
        <fullName evidence="2">Uncharacterized protein</fullName>
    </submittedName>
</protein>
<evidence type="ECO:0000313" key="2">
    <source>
        <dbReference type="EMBL" id="EUC38272.1"/>
    </source>
</evidence>
<gene>
    <name evidence="2" type="ORF">COCCADRAFT_22383</name>
</gene>
<keyword evidence="3" id="KW-1185">Reference proteome</keyword>
<name>W6YFM2_COCC2</name>
<accession>W6YFM2</accession>
<dbReference type="EMBL" id="KI964544">
    <property type="protein sequence ID" value="EUC38272.1"/>
    <property type="molecule type" value="Genomic_DNA"/>
</dbReference>